<dbReference type="KEGG" id="bpip:BPP43_04970"/>
<protein>
    <submittedName>
        <fullName evidence="1">Uncharacterized protein</fullName>
    </submittedName>
</protein>
<gene>
    <name evidence="1" type="ORF">BPP43_04970</name>
</gene>
<proteinExistence type="predicted"/>
<dbReference type="Proteomes" id="UP000010793">
    <property type="component" value="Chromosome"/>
</dbReference>
<sequence length="42" mass="4915">MNFFGSKNDMNEWLKNQEVDNNTTYLLDLQTAFKVATAIFQI</sequence>
<accession>A0A3B6VK36</accession>
<organism evidence="1 2">
    <name type="scientific">Brachyspira pilosicoli P43/6/78</name>
    <dbReference type="NCBI Taxonomy" id="1042417"/>
    <lineage>
        <taxon>Bacteria</taxon>
        <taxon>Pseudomonadati</taxon>
        <taxon>Spirochaetota</taxon>
        <taxon>Spirochaetia</taxon>
        <taxon>Brachyspirales</taxon>
        <taxon>Brachyspiraceae</taxon>
        <taxon>Brachyspira</taxon>
    </lineage>
</organism>
<evidence type="ECO:0000313" key="2">
    <source>
        <dbReference type="Proteomes" id="UP000010793"/>
    </source>
</evidence>
<name>A0A3B6VK36_BRAPL</name>
<dbReference type="EMBL" id="CP002873">
    <property type="protein sequence ID" value="AGA66256.1"/>
    <property type="molecule type" value="Genomic_DNA"/>
</dbReference>
<reference evidence="1 2" key="1">
    <citation type="journal article" date="2013" name="Genome Announc.">
        <title>Complete Genome Sequence of the Porcine Strain Brachyspira pilosicoli P43/6/78(T.).</title>
        <authorList>
            <person name="Lin C."/>
            <person name="den Bakker H.C."/>
            <person name="Suzuki H."/>
            <person name="Lefebure T."/>
            <person name="Ponnala L."/>
            <person name="Sun Q."/>
            <person name="Stanhope M.J."/>
            <person name="Wiedmann M."/>
            <person name="Duhamel G.E."/>
        </authorList>
    </citation>
    <scope>NUCLEOTIDE SEQUENCE [LARGE SCALE GENOMIC DNA]</scope>
    <source>
        <strain evidence="1 2">P43/6/78</strain>
    </source>
</reference>
<dbReference type="AlphaFoldDB" id="A0A3B6VK36"/>
<evidence type="ECO:0000313" key="1">
    <source>
        <dbReference type="EMBL" id="AGA66256.1"/>
    </source>
</evidence>
<keyword evidence="2" id="KW-1185">Reference proteome</keyword>